<organism evidence="2 3">
    <name type="scientific">Hyaloscypha variabilis (strain UAMH 11265 / GT02V1 / F)</name>
    <name type="common">Meliniomyces variabilis</name>
    <dbReference type="NCBI Taxonomy" id="1149755"/>
    <lineage>
        <taxon>Eukaryota</taxon>
        <taxon>Fungi</taxon>
        <taxon>Dikarya</taxon>
        <taxon>Ascomycota</taxon>
        <taxon>Pezizomycotina</taxon>
        <taxon>Leotiomycetes</taxon>
        <taxon>Helotiales</taxon>
        <taxon>Hyaloscyphaceae</taxon>
        <taxon>Hyaloscypha</taxon>
        <taxon>Hyaloscypha variabilis</taxon>
    </lineage>
</organism>
<dbReference type="Proteomes" id="UP000235786">
    <property type="component" value="Unassembled WGS sequence"/>
</dbReference>
<dbReference type="PANTHER" id="PTHR35910:SF6">
    <property type="entry name" value="2EXR DOMAIN-CONTAINING PROTEIN"/>
    <property type="match status" value="1"/>
</dbReference>
<proteinExistence type="predicted"/>
<reference evidence="2 3" key="1">
    <citation type="submission" date="2016-04" db="EMBL/GenBank/DDBJ databases">
        <title>A degradative enzymes factory behind the ericoid mycorrhizal symbiosis.</title>
        <authorList>
            <consortium name="DOE Joint Genome Institute"/>
            <person name="Martino E."/>
            <person name="Morin E."/>
            <person name="Grelet G."/>
            <person name="Kuo A."/>
            <person name="Kohler A."/>
            <person name="Daghino S."/>
            <person name="Barry K."/>
            <person name="Choi C."/>
            <person name="Cichocki N."/>
            <person name="Clum A."/>
            <person name="Copeland A."/>
            <person name="Hainaut M."/>
            <person name="Haridas S."/>
            <person name="Labutti K."/>
            <person name="Lindquist E."/>
            <person name="Lipzen A."/>
            <person name="Khouja H.-R."/>
            <person name="Murat C."/>
            <person name="Ohm R."/>
            <person name="Olson A."/>
            <person name="Spatafora J."/>
            <person name="Veneault-Fourrey C."/>
            <person name="Henrissat B."/>
            <person name="Grigoriev I."/>
            <person name="Martin F."/>
            <person name="Perotto S."/>
        </authorList>
    </citation>
    <scope>NUCLEOTIDE SEQUENCE [LARGE SCALE GENOMIC DNA]</scope>
    <source>
        <strain evidence="2 3">F</strain>
    </source>
</reference>
<evidence type="ECO:0000259" key="1">
    <source>
        <dbReference type="Pfam" id="PF20150"/>
    </source>
</evidence>
<gene>
    <name evidence="2" type="ORF">L207DRAFT_608757</name>
</gene>
<dbReference type="Pfam" id="PF20150">
    <property type="entry name" value="2EXR"/>
    <property type="match status" value="1"/>
</dbReference>
<protein>
    <recommendedName>
        <fullName evidence="1">2EXR domain-containing protein</fullName>
    </recommendedName>
</protein>
<evidence type="ECO:0000313" key="3">
    <source>
        <dbReference type="Proteomes" id="UP000235786"/>
    </source>
</evidence>
<dbReference type="InterPro" id="IPR045518">
    <property type="entry name" value="2EXR"/>
</dbReference>
<dbReference type="AlphaFoldDB" id="A0A2J6R388"/>
<sequence>MSQLPALLASLTRLQIPENSPDHPPPLTEFTLFGDLPVELRVKIWAIAACEPRKIILKSRARTSTALQLRSSVDGQTRHPSLLQVNFESRQAGLQFYEKYIEIEQGSTNDSFPIRQGCFPVRLCLVFATSTKGLQFCSCILNRIERLEVIDSRLETIQHPLFNDRFTRDKINLVTWRKFLAIEWTNTFKLRKTSHTRLEGGSGLTARRTWNESWNEDYRGFTPR</sequence>
<keyword evidence="3" id="KW-1185">Reference proteome</keyword>
<dbReference type="PANTHER" id="PTHR35910">
    <property type="entry name" value="2EXR DOMAIN-CONTAINING PROTEIN"/>
    <property type="match status" value="1"/>
</dbReference>
<dbReference type="EMBL" id="KZ613957">
    <property type="protein sequence ID" value="PMD32986.1"/>
    <property type="molecule type" value="Genomic_DNA"/>
</dbReference>
<feature type="domain" description="2EXR" evidence="1">
    <location>
        <begin position="30"/>
        <end position="103"/>
    </location>
</feature>
<dbReference type="OrthoDB" id="3565306at2759"/>
<name>A0A2J6R388_HYAVF</name>
<accession>A0A2J6R388</accession>
<evidence type="ECO:0000313" key="2">
    <source>
        <dbReference type="EMBL" id="PMD32986.1"/>
    </source>
</evidence>